<dbReference type="EMBL" id="CP039354">
    <property type="protein sequence ID" value="QCE11567.1"/>
    <property type="molecule type" value="Genomic_DNA"/>
</dbReference>
<name>A0A4D6NHZ6_VIGUN</name>
<evidence type="ECO:0000313" key="1">
    <source>
        <dbReference type="EMBL" id="QCE11567.1"/>
    </source>
</evidence>
<dbReference type="Proteomes" id="UP000501690">
    <property type="component" value="Linkage Group LG10"/>
</dbReference>
<sequence length="77" mass="8322">MNKEVPSLLHHWSAIAQASSIVVVAKVAEPPPLSRSISLVGRLFYVTNKMNRGVVKLFWCDAVVKDGGDGTLAAFKV</sequence>
<dbReference type="AlphaFoldDB" id="A0A4D6NHZ6"/>
<reference evidence="1 2" key="1">
    <citation type="submission" date="2019-04" db="EMBL/GenBank/DDBJ databases">
        <title>An improved genome assembly and genetic linkage map for asparagus bean, Vigna unguiculata ssp. sesquipedialis.</title>
        <authorList>
            <person name="Xia Q."/>
            <person name="Zhang R."/>
            <person name="Dong Y."/>
        </authorList>
    </citation>
    <scope>NUCLEOTIDE SEQUENCE [LARGE SCALE GENOMIC DNA]</scope>
    <source>
        <tissue evidence="1">Leaf</tissue>
    </source>
</reference>
<organism evidence="1 2">
    <name type="scientific">Vigna unguiculata</name>
    <name type="common">Cowpea</name>
    <dbReference type="NCBI Taxonomy" id="3917"/>
    <lineage>
        <taxon>Eukaryota</taxon>
        <taxon>Viridiplantae</taxon>
        <taxon>Streptophyta</taxon>
        <taxon>Embryophyta</taxon>
        <taxon>Tracheophyta</taxon>
        <taxon>Spermatophyta</taxon>
        <taxon>Magnoliopsida</taxon>
        <taxon>eudicotyledons</taxon>
        <taxon>Gunneridae</taxon>
        <taxon>Pentapetalae</taxon>
        <taxon>rosids</taxon>
        <taxon>fabids</taxon>
        <taxon>Fabales</taxon>
        <taxon>Fabaceae</taxon>
        <taxon>Papilionoideae</taxon>
        <taxon>50 kb inversion clade</taxon>
        <taxon>NPAAA clade</taxon>
        <taxon>indigoferoid/millettioid clade</taxon>
        <taxon>Phaseoleae</taxon>
        <taxon>Vigna</taxon>
    </lineage>
</organism>
<protein>
    <submittedName>
        <fullName evidence="1">Uncharacterized protein</fullName>
    </submittedName>
</protein>
<evidence type="ECO:0000313" key="2">
    <source>
        <dbReference type="Proteomes" id="UP000501690"/>
    </source>
</evidence>
<proteinExistence type="predicted"/>
<keyword evidence="2" id="KW-1185">Reference proteome</keyword>
<accession>A0A4D6NHZ6</accession>
<gene>
    <name evidence="1" type="ORF">DEO72_LG10g2800</name>
</gene>